<reference evidence="2 3" key="1">
    <citation type="submission" date="2019-10" db="EMBL/GenBank/DDBJ databases">
        <authorList>
            <person name="Palmer J.M."/>
        </authorList>
    </citation>
    <scope>NUCLEOTIDE SEQUENCE [LARGE SCALE GENOMIC DNA]</scope>
    <source>
        <strain evidence="2 3">TWF694</strain>
    </source>
</reference>
<dbReference type="EMBL" id="JAVHJO010000005">
    <property type="protein sequence ID" value="KAK6540138.1"/>
    <property type="molecule type" value="Genomic_DNA"/>
</dbReference>
<dbReference type="PROSITE" id="PS51186">
    <property type="entry name" value="GNAT"/>
    <property type="match status" value="1"/>
</dbReference>
<organism evidence="2 3">
    <name type="scientific">Orbilia ellipsospora</name>
    <dbReference type="NCBI Taxonomy" id="2528407"/>
    <lineage>
        <taxon>Eukaryota</taxon>
        <taxon>Fungi</taxon>
        <taxon>Dikarya</taxon>
        <taxon>Ascomycota</taxon>
        <taxon>Pezizomycotina</taxon>
        <taxon>Orbiliomycetes</taxon>
        <taxon>Orbiliales</taxon>
        <taxon>Orbiliaceae</taxon>
        <taxon>Orbilia</taxon>
    </lineage>
</organism>
<comment type="caution">
    <text evidence="2">The sequence shown here is derived from an EMBL/GenBank/DDBJ whole genome shotgun (WGS) entry which is preliminary data.</text>
</comment>
<evidence type="ECO:0000313" key="2">
    <source>
        <dbReference type="EMBL" id="KAK6540138.1"/>
    </source>
</evidence>
<protein>
    <recommendedName>
        <fullName evidence="1">N-acetyltransferase domain-containing protein</fullName>
    </recommendedName>
</protein>
<evidence type="ECO:0000259" key="1">
    <source>
        <dbReference type="PROSITE" id="PS51186"/>
    </source>
</evidence>
<dbReference type="SUPFAM" id="SSF55729">
    <property type="entry name" value="Acyl-CoA N-acyltransferases (Nat)"/>
    <property type="match status" value="1"/>
</dbReference>
<keyword evidence="3" id="KW-1185">Reference proteome</keyword>
<proteinExistence type="predicted"/>
<accession>A0AAV9XJY2</accession>
<dbReference type="Gene3D" id="3.40.630.30">
    <property type="match status" value="1"/>
</dbReference>
<dbReference type="CDD" id="cd04301">
    <property type="entry name" value="NAT_SF"/>
    <property type="match status" value="1"/>
</dbReference>
<dbReference type="GO" id="GO:0016747">
    <property type="term" value="F:acyltransferase activity, transferring groups other than amino-acyl groups"/>
    <property type="evidence" value="ECO:0007669"/>
    <property type="project" value="InterPro"/>
</dbReference>
<sequence length="236" mass="25773">MTQPNTNSNFRLRPASEQDLLQITAIVNHYITHTTVNYCHRTLPSTHFQAALSEANARKLPFIVAAQAINSETDNVGTSESVEEKILGFASVSPWTPSKLGYAHTLELSIYNSPDHRGGGIGSSLLKGVLHELETKEYLTFAEGGLRHVSSTLESHTGSSSVVGIPVKCKKVLAVMAVDADKAVDEGVKRFYLRNGFVEVGYISGMGWKFGGEQDVRYLMKAINEGYTPRKDVGDV</sequence>
<dbReference type="InterPro" id="IPR016181">
    <property type="entry name" value="Acyl_CoA_acyltransferase"/>
</dbReference>
<feature type="domain" description="N-acetyltransferase" evidence="1">
    <location>
        <begin position="10"/>
        <end position="223"/>
    </location>
</feature>
<gene>
    <name evidence="2" type="ORF">TWF694_008959</name>
</gene>
<name>A0AAV9XJY2_9PEZI</name>
<dbReference type="AlphaFoldDB" id="A0AAV9XJY2"/>
<dbReference type="InterPro" id="IPR000182">
    <property type="entry name" value="GNAT_dom"/>
</dbReference>
<dbReference type="Pfam" id="PF00583">
    <property type="entry name" value="Acetyltransf_1"/>
    <property type="match status" value="1"/>
</dbReference>
<dbReference type="Proteomes" id="UP001365542">
    <property type="component" value="Unassembled WGS sequence"/>
</dbReference>
<evidence type="ECO:0000313" key="3">
    <source>
        <dbReference type="Proteomes" id="UP001365542"/>
    </source>
</evidence>